<dbReference type="InterPro" id="IPR000847">
    <property type="entry name" value="LysR_HTH_N"/>
</dbReference>
<dbReference type="RefSeq" id="WP_394829788.1">
    <property type="nucleotide sequence ID" value="NZ_CP089984.1"/>
</dbReference>
<sequence>MNEINEIDLRRVDLNLLVVFAALMRERSVRRAASCLYIGPSAVSMALGRLREVFHDELLVRGREAMEPTPRAVELYERLGPLLRSLHEVVLTPPPFDPARAERTIRLACPDDLDAVLLPRLMAVLQRKAPGMKLIVRPSDFRVATELLDTGDADVAMTPTRPMAPRFEGRYRSETLYSDGFLAIFDPKQIPEGAPLGMDRYLAVPHLLVSFTGVLRGAIDDRLAELGKSRTVAAAVARFATLPFLLKRAPMLANVPSLTACRYAKAFRLAVSPLPFDSPRFDLALVWHARFEGDPALRWFCDQLRAVLAAARLAAVDNACAATLKHPTGRL</sequence>
<dbReference type="Pfam" id="PF00126">
    <property type="entry name" value="HTH_1"/>
    <property type="match status" value="1"/>
</dbReference>
<name>A0ABZ2MCE5_9BACT</name>
<dbReference type="Gene3D" id="1.10.10.10">
    <property type="entry name" value="Winged helix-like DNA-binding domain superfamily/Winged helix DNA-binding domain"/>
    <property type="match status" value="1"/>
</dbReference>
<dbReference type="EMBL" id="CP089984">
    <property type="protein sequence ID" value="WXB20183.1"/>
    <property type="molecule type" value="Genomic_DNA"/>
</dbReference>
<dbReference type="PANTHER" id="PTHR30118">
    <property type="entry name" value="HTH-TYPE TRANSCRIPTIONAL REGULATOR LEUO-RELATED"/>
    <property type="match status" value="1"/>
</dbReference>
<dbReference type="Gene3D" id="3.40.190.10">
    <property type="entry name" value="Periplasmic binding protein-like II"/>
    <property type="match status" value="2"/>
</dbReference>
<gene>
    <name evidence="6" type="ORF">LZC94_12380</name>
</gene>
<proteinExistence type="inferred from homology"/>
<dbReference type="SUPFAM" id="SSF46785">
    <property type="entry name" value="Winged helix' DNA-binding domain"/>
    <property type="match status" value="1"/>
</dbReference>
<evidence type="ECO:0000256" key="4">
    <source>
        <dbReference type="ARBA" id="ARBA00023163"/>
    </source>
</evidence>
<accession>A0ABZ2MCE5</accession>
<evidence type="ECO:0000313" key="6">
    <source>
        <dbReference type="EMBL" id="WXB20183.1"/>
    </source>
</evidence>
<keyword evidence="4" id="KW-0804">Transcription</keyword>
<dbReference type="InterPro" id="IPR036390">
    <property type="entry name" value="WH_DNA-bd_sf"/>
</dbReference>
<protein>
    <submittedName>
        <fullName evidence="6">LysR substrate-binding domain-containing protein</fullName>
    </submittedName>
</protein>
<dbReference type="PANTHER" id="PTHR30118:SF15">
    <property type="entry name" value="TRANSCRIPTIONAL REGULATORY PROTEIN"/>
    <property type="match status" value="1"/>
</dbReference>
<keyword evidence="3" id="KW-0238">DNA-binding</keyword>
<evidence type="ECO:0000256" key="2">
    <source>
        <dbReference type="ARBA" id="ARBA00023015"/>
    </source>
</evidence>
<evidence type="ECO:0000256" key="3">
    <source>
        <dbReference type="ARBA" id="ARBA00023125"/>
    </source>
</evidence>
<dbReference type="InterPro" id="IPR050389">
    <property type="entry name" value="LysR-type_TF"/>
</dbReference>
<feature type="domain" description="HTH lysR-type" evidence="5">
    <location>
        <begin position="12"/>
        <end position="69"/>
    </location>
</feature>
<dbReference type="InterPro" id="IPR005119">
    <property type="entry name" value="LysR_subst-bd"/>
</dbReference>
<evidence type="ECO:0000256" key="1">
    <source>
        <dbReference type="ARBA" id="ARBA00009437"/>
    </source>
</evidence>
<keyword evidence="2" id="KW-0805">Transcription regulation</keyword>
<dbReference type="SUPFAM" id="SSF53850">
    <property type="entry name" value="Periplasmic binding protein-like II"/>
    <property type="match status" value="1"/>
</dbReference>
<comment type="similarity">
    <text evidence="1">Belongs to the LysR transcriptional regulatory family.</text>
</comment>
<organism evidence="6 7">
    <name type="scientific">Pendulispora albinea</name>
    <dbReference type="NCBI Taxonomy" id="2741071"/>
    <lineage>
        <taxon>Bacteria</taxon>
        <taxon>Pseudomonadati</taxon>
        <taxon>Myxococcota</taxon>
        <taxon>Myxococcia</taxon>
        <taxon>Myxococcales</taxon>
        <taxon>Sorangiineae</taxon>
        <taxon>Pendulisporaceae</taxon>
        <taxon>Pendulispora</taxon>
    </lineage>
</organism>
<dbReference type="InterPro" id="IPR036388">
    <property type="entry name" value="WH-like_DNA-bd_sf"/>
</dbReference>
<evidence type="ECO:0000259" key="5">
    <source>
        <dbReference type="PROSITE" id="PS50931"/>
    </source>
</evidence>
<dbReference type="Proteomes" id="UP001370348">
    <property type="component" value="Chromosome"/>
</dbReference>
<keyword evidence="7" id="KW-1185">Reference proteome</keyword>
<evidence type="ECO:0000313" key="7">
    <source>
        <dbReference type="Proteomes" id="UP001370348"/>
    </source>
</evidence>
<dbReference type="Pfam" id="PF03466">
    <property type="entry name" value="LysR_substrate"/>
    <property type="match status" value="1"/>
</dbReference>
<reference evidence="6 7" key="1">
    <citation type="submission" date="2021-12" db="EMBL/GenBank/DDBJ databases">
        <title>Discovery of the Pendulisporaceae a myxobacterial family with distinct sporulation behavior and unique specialized metabolism.</title>
        <authorList>
            <person name="Garcia R."/>
            <person name="Popoff A."/>
            <person name="Bader C.D."/>
            <person name="Loehr J."/>
            <person name="Walesch S."/>
            <person name="Walt C."/>
            <person name="Boldt J."/>
            <person name="Bunk B."/>
            <person name="Haeckl F.J.F.P.J."/>
            <person name="Gunesch A.P."/>
            <person name="Birkelbach J."/>
            <person name="Nuebel U."/>
            <person name="Pietschmann T."/>
            <person name="Bach T."/>
            <person name="Mueller R."/>
        </authorList>
    </citation>
    <scope>NUCLEOTIDE SEQUENCE [LARGE SCALE GENOMIC DNA]</scope>
    <source>
        <strain evidence="6 7">MSr11954</strain>
    </source>
</reference>
<dbReference type="PROSITE" id="PS50931">
    <property type="entry name" value="HTH_LYSR"/>
    <property type="match status" value="1"/>
</dbReference>